<comment type="catalytic activity">
    <reaction evidence="13">
        <text>L-leucine + 2-oxoglutarate = 4-methyl-2-oxopentanoate + L-glutamate</text>
        <dbReference type="Rhea" id="RHEA:18321"/>
        <dbReference type="ChEBI" id="CHEBI:16810"/>
        <dbReference type="ChEBI" id="CHEBI:17865"/>
        <dbReference type="ChEBI" id="CHEBI:29985"/>
        <dbReference type="ChEBI" id="CHEBI:57427"/>
        <dbReference type="EC" id="2.6.1.42"/>
    </reaction>
</comment>
<comment type="pathway">
    <text evidence="5">Amino-acid biosynthesis; L-leucine biosynthesis; L-leucine from 3-methyl-2-oxobutanoate: step 4/4.</text>
</comment>
<evidence type="ECO:0000256" key="4">
    <source>
        <dbReference type="ARBA" id="ARBA00004931"/>
    </source>
</evidence>
<comment type="function">
    <text evidence="2">Acts on leucine, isoleucine and valine.</text>
</comment>
<dbReference type="Gene3D" id="3.20.10.10">
    <property type="entry name" value="D-amino Acid Aminotransferase, subunit A, domain 2"/>
    <property type="match status" value="1"/>
</dbReference>
<evidence type="ECO:0000256" key="8">
    <source>
        <dbReference type="ARBA" id="ARBA00014472"/>
    </source>
</evidence>
<dbReference type="InterPro" id="IPR050571">
    <property type="entry name" value="Class-IV_PLP-Dep_Aminotrnsfr"/>
</dbReference>
<dbReference type="InterPro" id="IPR036038">
    <property type="entry name" value="Aminotransferase-like"/>
</dbReference>
<dbReference type="GO" id="GO:0008652">
    <property type="term" value="P:amino acid biosynthetic process"/>
    <property type="evidence" value="ECO:0007669"/>
    <property type="project" value="UniProtKB-ARBA"/>
</dbReference>
<reference evidence="15 16" key="3">
    <citation type="submission" date="2020-08" db="EMBL/GenBank/DDBJ databases">
        <title>Genomic Encyclopedia of Type Strains, Phase IV (KMG-IV): sequencing the most valuable type-strain genomes for metagenomic binning, comparative biology and taxonomic classification.</title>
        <authorList>
            <person name="Goeker M."/>
        </authorList>
    </citation>
    <scope>NUCLEOTIDE SEQUENCE [LARGE SCALE GENOMIC DNA]</scope>
    <source>
        <strain evidence="15 16">DSM 24105</strain>
    </source>
</reference>
<evidence type="ECO:0000256" key="2">
    <source>
        <dbReference type="ARBA" id="ARBA00003109"/>
    </source>
</evidence>
<comment type="cofactor">
    <cofactor evidence="1">
        <name>pyridoxal 5'-phosphate</name>
        <dbReference type="ChEBI" id="CHEBI:597326"/>
    </cofactor>
</comment>
<comment type="pathway">
    <text evidence="4">Amino-acid biosynthesis; L-valine biosynthesis; L-valine from pyruvate: step 4/4.</text>
</comment>
<keyword evidence="10" id="KW-0028">Amino-acid biosynthesis</keyword>
<comment type="similarity">
    <text evidence="6">Belongs to the class-IV pyridoxal-phosphate-dependent aminotransferase family.</text>
</comment>
<dbReference type="InterPro" id="IPR043132">
    <property type="entry name" value="BCAT-like_C"/>
</dbReference>
<dbReference type="RefSeq" id="WP_183505353.1">
    <property type="nucleotide sequence ID" value="NZ_BSPG01000007.1"/>
</dbReference>
<keyword evidence="17" id="KW-1185">Reference proteome</keyword>
<evidence type="ECO:0000256" key="7">
    <source>
        <dbReference type="ARBA" id="ARBA00013053"/>
    </source>
</evidence>
<accession>A0A7W6F6X8</accession>
<dbReference type="GO" id="GO:0016829">
    <property type="term" value="F:lyase activity"/>
    <property type="evidence" value="ECO:0007669"/>
    <property type="project" value="UniProtKB-KW"/>
</dbReference>
<dbReference type="EMBL" id="BSPG01000007">
    <property type="protein sequence ID" value="GLS43829.1"/>
    <property type="molecule type" value="Genomic_DNA"/>
</dbReference>
<proteinExistence type="inferred from homology"/>
<evidence type="ECO:0000256" key="6">
    <source>
        <dbReference type="ARBA" id="ARBA00009320"/>
    </source>
</evidence>
<dbReference type="InterPro" id="IPR043131">
    <property type="entry name" value="BCAT-like_N"/>
</dbReference>
<evidence type="ECO:0000313" key="16">
    <source>
        <dbReference type="Proteomes" id="UP000517759"/>
    </source>
</evidence>
<dbReference type="SUPFAM" id="SSF56752">
    <property type="entry name" value="D-aminoacid aminotransferase-like PLP-dependent enzymes"/>
    <property type="match status" value="1"/>
</dbReference>
<reference evidence="14" key="4">
    <citation type="submission" date="2023-01" db="EMBL/GenBank/DDBJ databases">
        <title>Draft genome sequence of Methylobacterium brachythecii strain NBRC 107710.</title>
        <authorList>
            <person name="Sun Q."/>
            <person name="Mori K."/>
        </authorList>
    </citation>
    <scope>NUCLEOTIDE SEQUENCE</scope>
    <source>
        <strain evidence="14">NBRC 107710</strain>
    </source>
</reference>
<keyword evidence="9" id="KW-0663">Pyridoxal phosphate</keyword>
<dbReference type="AlphaFoldDB" id="A0A7W6F6X8"/>
<evidence type="ECO:0000256" key="12">
    <source>
        <dbReference type="ARBA" id="ARBA00048798"/>
    </source>
</evidence>
<gene>
    <name evidence="14" type="ORF">GCM10007884_18140</name>
    <name evidence="15" type="ORF">GGR33_002404</name>
</gene>
<dbReference type="EMBL" id="JACIDN010000004">
    <property type="protein sequence ID" value="MBB3902902.1"/>
    <property type="molecule type" value="Genomic_DNA"/>
</dbReference>
<comment type="catalytic activity">
    <reaction evidence="12">
        <text>L-isoleucine + 2-oxoglutarate = (S)-3-methyl-2-oxopentanoate + L-glutamate</text>
        <dbReference type="Rhea" id="RHEA:24801"/>
        <dbReference type="ChEBI" id="CHEBI:16810"/>
        <dbReference type="ChEBI" id="CHEBI:29985"/>
        <dbReference type="ChEBI" id="CHEBI:35146"/>
        <dbReference type="ChEBI" id="CHEBI:58045"/>
        <dbReference type="EC" id="2.6.1.42"/>
    </reaction>
</comment>
<comment type="caution">
    <text evidence="15">The sequence shown here is derived from an EMBL/GenBank/DDBJ whole genome shotgun (WGS) entry which is preliminary data.</text>
</comment>
<reference evidence="14" key="1">
    <citation type="journal article" date="2014" name="Int. J. Syst. Evol. Microbiol.">
        <title>Complete genome of a new Firmicutes species belonging to the dominant human colonic microbiota ('Ruminococcus bicirculans') reveals two chromosomes and a selective capacity to utilize plant glucans.</title>
        <authorList>
            <consortium name="NISC Comparative Sequencing Program"/>
            <person name="Wegmann U."/>
            <person name="Louis P."/>
            <person name="Goesmann A."/>
            <person name="Henrissat B."/>
            <person name="Duncan S.H."/>
            <person name="Flint H.J."/>
        </authorList>
    </citation>
    <scope>NUCLEOTIDE SEQUENCE</scope>
    <source>
        <strain evidence="14">NBRC 107710</strain>
    </source>
</reference>
<reference evidence="17" key="2">
    <citation type="journal article" date="2019" name="Int. J. Syst. Evol. Microbiol.">
        <title>The Global Catalogue of Microorganisms (GCM) 10K type strain sequencing project: providing services to taxonomists for standard genome sequencing and annotation.</title>
        <authorList>
            <consortium name="The Broad Institute Genomics Platform"/>
            <consortium name="The Broad Institute Genome Sequencing Center for Infectious Disease"/>
            <person name="Wu L."/>
            <person name="Ma J."/>
        </authorList>
    </citation>
    <scope>NUCLEOTIDE SEQUENCE [LARGE SCALE GENOMIC DNA]</scope>
    <source>
        <strain evidence="17">NBRC 107710</strain>
    </source>
</reference>
<evidence type="ECO:0000256" key="3">
    <source>
        <dbReference type="ARBA" id="ARBA00004824"/>
    </source>
</evidence>
<keyword evidence="15" id="KW-0808">Transferase</keyword>
<dbReference type="Proteomes" id="UP000517759">
    <property type="component" value="Unassembled WGS sequence"/>
</dbReference>
<dbReference type="Pfam" id="PF01063">
    <property type="entry name" value="Aminotran_4"/>
    <property type="match status" value="1"/>
</dbReference>
<dbReference type="Gene3D" id="3.30.470.10">
    <property type="match status" value="1"/>
</dbReference>
<evidence type="ECO:0000256" key="1">
    <source>
        <dbReference type="ARBA" id="ARBA00001933"/>
    </source>
</evidence>
<dbReference type="PANTHER" id="PTHR42743:SF11">
    <property type="entry name" value="AMINODEOXYCHORISMATE LYASE"/>
    <property type="match status" value="1"/>
</dbReference>
<keyword evidence="15" id="KW-0032">Aminotransferase</keyword>
<evidence type="ECO:0000313" key="15">
    <source>
        <dbReference type="EMBL" id="MBB3902902.1"/>
    </source>
</evidence>
<name>A0A7W6F6X8_9HYPH</name>
<evidence type="ECO:0000256" key="13">
    <source>
        <dbReference type="ARBA" id="ARBA00049229"/>
    </source>
</evidence>
<dbReference type="GO" id="GO:0004084">
    <property type="term" value="F:branched-chain-amino-acid transaminase activity"/>
    <property type="evidence" value="ECO:0007669"/>
    <property type="project" value="UniProtKB-EC"/>
</dbReference>
<dbReference type="GO" id="GO:0009082">
    <property type="term" value="P:branched-chain amino acid biosynthetic process"/>
    <property type="evidence" value="ECO:0007669"/>
    <property type="project" value="UniProtKB-KW"/>
</dbReference>
<sequence length="274" mass="28369">MLWYDGRIVEGPVPFDLADRGLLLGDGVFDTALALNGRIVFEAAHVARLVAAAETLGFGIDTGILVEAMRAVAGTAPRTAIRTTVTRGSGPRGIAPPAEIRPLVFASAAASNASLAFSSLRLQISTIARNDTSPASRTKTLGYLDAVLAARSAQAAGFGDALFLNTRGRVACAGTGNLFALIDGRLVTPPVEEGVLPGIVRGTVLENASGLGVGIDERPLDLDELRQAQAAFVTNSLRLLSPVTVIDDRILASAEDGTVARCRELIAAAVQGSQ</sequence>
<dbReference type="InterPro" id="IPR001544">
    <property type="entry name" value="Aminotrans_IV"/>
</dbReference>
<dbReference type="PANTHER" id="PTHR42743">
    <property type="entry name" value="AMINO-ACID AMINOTRANSFERASE"/>
    <property type="match status" value="1"/>
</dbReference>
<keyword evidence="14" id="KW-0456">Lyase</keyword>
<dbReference type="FunFam" id="3.20.10.10:FF:000002">
    <property type="entry name" value="D-alanine aminotransferase"/>
    <property type="match status" value="1"/>
</dbReference>
<keyword evidence="10" id="KW-0100">Branched-chain amino acid biosynthesis</keyword>
<comment type="catalytic activity">
    <reaction evidence="11">
        <text>L-valine + 2-oxoglutarate = 3-methyl-2-oxobutanoate + L-glutamate</text>
        <dbReference type="Rhea" id="RHEA:24813"/>
        <dbReference type="ChEBI" id="CHEBI:11851"/>
        <dbReference type="ChEBI" id="CHEBI:16810"/>
        <dbReference type="ChEBI" id="CHEBI:29985"/>
        <dbReference type="ChEBI" id="CHEBI:57762"/>
        <dbReference type="EC" id="2.6.1.42"/>
    </reaction>
</comment>
<dbReference type="EC" id="2.6.1.42" evidence="7"/>
<dbReference type="GO" id="GO:0005829">
    <property type="term" value="C:cytosol"/>
    <property type="evidence" value="ECO:0007669"/>
    <property type="project" value="TreeGrafter"/>
</dbReference>
<dbReference type="Proteomes" id="UP001156881">
    <property type="component" value="Unassembled WGS sequence"/>
</dbReference>
<evidence type="ECO:0000313" key="17">
    <source>
        <dbReference type="Proteomes" id="UP001156881"/>
    </source>
</evidence>
<comment type="pathway">
    <text evidence="3">Amino-acid biosynthesis; L-isoleucine biosynthesis; L-isoleucine from 2-oxobutanoate: step 4/4.</text>
</comment>
<evidence type="ECO:0000256" key="5">
    <source>
        <dbReference type="ARBA" id="ARBA00005072"/>
    </source>
</evidence>
<protein>
    <recommendedName>
        <fullName evidence="8">Probable branched-chain-amino-acid aminotransferase</fullName>
        <ecNumber evidence="7">2.6.1.42</ecNumber>
    </recommendedName>
</protein>
<evidence type="ECO:0000256" key="9">
    <source>
        <dbReference type="ARBA" id="ARBA00022898"/>
    </source>
</evidence>
<evidence type="ECO:0000313" key="14">
    <source>
        <dbReference type="EMBL" id="GLS43829.1"/>
    </source>
</evidence>
<evidence type="ECO:0000256" key="11">
    <source>
        <dbReference type="ARBA" id="ARBA00048212"/>
    </source>
</evidence>
<organism evidence="15 16">
    <name type="scientific">Methylobacterium brachythecii</name>
    <dbReference type="NCBI Taxonomy" id="1176177"/>
    <lineage>
        <taxon>Bacteria</taxon>
        <taxon>Pseudomonadati</taxon>
        <taxon>Pseudomonadota</taxon>
        <taxon>Alphaproteobacteria</taxon>
        <taxon>Hyphomicrobiales</taxon>
        <taxon>Methylobacteriaceae</taxon>
        <taxon>Methylobacterium</taxon>
    </lineage>
</organism>
<evidence type="ECO:0000256" key="10">
    <source>
        <dbReference type="ARBA" id="ARBA00023304"/>
    </source>
</evidence>